<keyword evidence="3 7" id="KW-1133">Transmembrane helix</keyword>
<feature type="domain" description="MARVEL" evidence="8">
    <location>
        <begin position="151"/>
        <end position="285"/>
    </location>
</feature>
<dbReference type="InterPro" id="IPR008253">
    <property type="entry name" value="Marvel"/>
</dbReference>
<dbReference type="PANTHER" id="PTHR22776:SF52">
    <property type="entry name" value="MARVEL DOMAIN-CONTAINING PROTEIN"/>
    <property type="match status" value="1"/>
</dbReference>
<reference evidence="10" key="2">
    <citation type="submission" date="2020-10" db="UniProtKB">
        <authorList>
            <consortium name="WormBaseParasite"/>
        </authorList>
    </citation>
    <scope>IDENTIFICATION</scope>
</reference>
<dbReference type="WBParaSite" id="Pan_g15786.t1">
    <property type="protein sequence ID" value="Pan_g15786.t1"/>
    <property type="gene ID" value="Pan_g15786"/>
</dbReference>
<keyword evidence="9" id="KW-1185">Reference proteome</keyword>
<dbReference type="AlphaFoldDB" id="A0A7E4V2W1"/>
<dbReference type="GO" id="GO:0016020">
    <property type="term" value="C:membrane"/>
    <property type="evidence" value="ECO:0007669"/>
    <property type="project" value="UniProtKB-SubCell"/>
</dbReference>
<dbReference type="PANTHER" id="PTHR22776">
    <property type="entry name" value="MARVEL-CONTAINING POTENTIAL LIPID RAFT-ASSOCIATED PROTEIN"/>
    <property type="match status" value="1"/>
</dbReference>
<evidence type="ECO:0000259" key="8">
    <source>
        <dbReference type="PROSITE" id="PS51225"/>
    </source>
</evidence>
<evidence type="ECO:0000313" key="10">
    <source>
        <dbReference type="WBParaSite" id="Pan_g15786.t1"/>
    </source>
</evidence>
<feature type="region of interest" description="Disordered" evidence="6">
    <location>
        <begin position="26"/>
        <end position="62"/>
    </location>
</feature>
<proteinExistence type="predicted"/>
<keyword evidence="2 5" id="KW-0812">Transmembrane</keyword>
<feature type="transmembrane region" description="Helical" evidence="7">
    <location>
        <begin position="151"/>
        <end position="175"/>
    </location>
</feature>
<feature type="transmembrane region" description="Helical" evidence="7">
    <location>
        <begin position="223"/>
        <end position="245"/>
    </location>
</feature>
<name>A0A7E4V2W1_PANRE</name>
<feature type="compositionally biased region" description="Low complexity" evidence="6">
    <location>
        <begin position="30"/>
        <end position="40"/>
    </location>
</feature>
<dbReference type="InterPro" id="IPR050578">
    <property type="entry name" value="MARVEL-CKLF_proteins"/>
</dbReference>
<evidence type="ECO:0000256" key="3">
    <source>
        <dbReference type="ARBA" id="ARBA00022989"/>
    </source>
</evidence>
<dbReference type="PROSITE" id="PS51225">
    <property type="entry name" value="MARVEL"/>
    <property type="match status" value="1"/>
</dbReference>
<evidence type="ECO:0000256" key="5">
    <source>
        <dbReference type="PROSITE-ProRule" id="PRU00581"/>
    </source>
</evidence>
<feature type="transmembrane region" description="Helical" evidence="7">
    <location>
        <begin position="257"/>
        <end position="275"/>
    </location>
</feature>
<organism evidence="9 10">
    <name type="scientific">Panagrellus redivivus</name>
    <name type="common">Microworm</name>
    <dbReference type="NCBI Taxonomy" id="6233"/>
    <lineage>
        <taxon>Eukaryota</taxon>
        <taxon>Metazoa</taxon>
        <taxon>Ecdysozoa</taxon>
        <taxon>Nematoda</taxon>
        <taxon>Chromadorea</taxon>
        <taxon>Rhabditida</taxon>
        <taxon>Tylenchina</taxon>
        <taxon>Panagrolaimomorpha</taxon>
        <taxon>Panagrolaimoidea</taxon>
        <taxon>Panagrolaimidae</taxon>
        <taxon>Panagrellus</taxon>
    </lineage>
</organism>
<evidence type="ECO:0000256" key="7">
    <source>
        <dbReference type="SAM" id="Phobius"/>
    </source>
</evidence>
<evidence type="ECO:0000256" key="1">
    <source>
        <dbReference type="ARBA" id="ARBA00004141"/>
    </source>
</evidence>
<sequence length="317" mass="34666">MSRLNNRVDGSDADVGDIEQRLLMLRPADDATPTPAPDATIELGTNNTDTAIPGPQSPRAAPEKYVFTSSSKNIPPNFVKIEKTAKTEGGQTPFYSHLFKYAPGKGLLMWWPPTSRPVNQHLQKGKQQFAHMTSKIQIIPNNRQGQLNTTFLATLPGVLKLAEICLCFVAFILAICSDRRSTSAAWTDHITFECLVVVSALLLGYVAFPHLTLKDEPTREGLIVVELLFYGVNTVFYFIAVFLMIHVSASWTAEGRGAAVMGAIICVALVLLFAIETLLKFKAWKGENEPSTKIINTGAPTIPGQSYSPNAELHHSA</sequence>
<protein>
    <submittedName>
        <fullName evidence="10">MARVEL domain-containing protein</fullName>
    </submittedName>
</protein>
<evidence type="ECO:0000313" key="9">
    <source>
        <dbReference type="Proteomes" id="UP000492821"/>
    </source>
</evidence>
<keyword evidence="4 5" id="KW-0472">Membrane</keyword>
<feature type="transmembrane region" description="Helical" evidence="7">
    <location>
        <begin position="190"/>
        <end position="211"/>
    </location>
</feature>
<evidence type="ECO:0000256" key="2">
    <source>
        <dbReference type="ARBA" id="ARBA00022692"/>
    </source>
</evidence>
<evidence type="ECO:0000256" key="4">
    <source>
        <dbReference type="ARBA" id="ARBA00023136"/>
    </source>
</evidence>
<comment type="subcellular location">
    <subcellularLocation>
        <location evidence="1">Membrane</location>
        <topology evidence="1">Multi-pass membrane protein</topology>
    </subcellularLocation>
</comment>
<reference evidence="9" key="1">
    <citation type="journal article" date="2013" name="Genetics">
        <title>The draft genome and transcriptome of Panagrellus redivivus are shaped by the harsh demands of a free-living lifestyle.</title>
        <authorList>
            <person name="Srinivasan J."/>
            <person name="Dillman A.R."/>
            <person name="Macchietto M.G."/>
            <person name="Heikkinen L."/>
            <person name="Lakso M."/>
            <person name="Fracchia K.M."/>
            <person name="Antoshechkin I."/>
            <person name="Mortazavi A."/>
            <person name="Wong G."/>
            <person name="Sternberg P.W."/>
        </authorList>
    </citation>
    <scope>NUCLEOTIDE SEQUENCE [LARGE SCALE GENOMIC DNA]</scope>
    <source>
        <strain evidence="9">MT8872</strain>
    </source>
</reference>
<dbReference type="Proteomes" id="UP000492821">
    <property type="component" value="Unassembled WGS sequence"/>
</dbReference>
<accession>A0A7E4V2W1</accession>
<evidence type="ECO:0000256" key="6">
    <source>
        <dbReference type="SAM" id="MobiDB-lite"/>
    </source>
</evidence>